<protein>
    <submittedName>
        <fullName evidence="1">Uncharacterized protein</fullName>
    </submittedName>
</protein>
<gene>
    <name evidence="1" type="ORF">FHS90_000807</name>
</gene>
<name>A0A839GKI5_9BACT</name>
<dbReference type="Proteomes" id="UP000563094">
    <property type="component" value="Unassembled WGS sequence"/>
</dbReference>
<keyword evidence="2" id="KW-1185">Reference proteome</keyword>
<comment type="caution">
    <text evidence="1">The sequence shown here is derived from an EMBL/GenBank/DDBJ whole genome shotgun (WGS) entry which is preliminary data.</text>
</comment>
<reference evidence="1 2" key="1">
    <citation type="submission" date="2020-08" db="EMBL/GenBank/DDBJ databases">
        <title>Genomic Encyclopedia of Type Strains, Phase IV (KMG-IV): sequencing the most valuable type-strain genomes for metagenomic binning, comparative biology and taxonomic classification.</title>
        <authorList>
            <person name="Goeker M."/>
        </authorList>
    </citation>
    <scope>NUCLEOTIDE SEQUENCE [LARGE SCALE GENOMIC DNA]</scope>
    <source>
        <strain evidence="1 2">DSM 29854</strain>
    </source>
</reference>
<dbReference type="EMBL" id="JACJIQ010000002">
    <property type="protein sequence ID" value="MBA9076105.1"/>
    <property type="molecule type" value="Genomic_DNA"/>
</dbReference>
<dbReference type="AlphaFoldDB" id="A0A839GKI5"/>
<evidence type="ECO:0000313" key="1">
    <source>
        <dbReference type="EMBL" id="MBA9076105.1"/>
    </source>
</evidence>
<sequence length="101" mass="11644">MANFIKLPSSTSSPNTHLVNAADIMRFVASDEKGELKLSIYYRTSGDNYHTVVYQYETPQELDNAFMRFQELVTVKEFDAGKHKPYTERPFPGGDVYFMSY</sequence>
<dbReference type="RefSeq" id="WP_182511881.1">
    <property type="nucleotide sequence ID" value="NZ_JACJIQ010000002.1"/>
</dbReference>
<proteinExistence type="predicted"/>
<organism evidence="1 2">
    <name type="scientific">Rufibacter quisquiliarum</name>
    <dbReference type="NCBI Taxonomy" id="1549639"/>
    <lineage>
        <taxon>Bacteria</taxon>
        <taxon>Pseudomonadati</taxon>
        <taxon>Bacteroidota</taxon>
        <taxon>Cytophagia</taxon>
        <taxon>Cytophagales</taxon>
        <taxon>Hymenobacteraceae</taxon>
        <taxon>Rufibacter</taxon>
    </lineage>
</organism>
<evidence type="ECO:0000313" key="2">
    <source>
        <dbReference type="Proteomes" id="UP000563094"/>
    </source>
</evidence>
<accession>A0A839GKI5</accession>